<evidence type="ECO:0000256" key="1">
    <source>
        <dbReference type="ARBA" id="ARBA00001979"/>
    </source>
</evidence>
<dbReference type="PANTHER" id="PTHR17125">
    <property type="entry name" value="OUTER DENSE FIBER PROTEIN 1"/>
    <property type="match status" value="1"/>
</dbReference>
<feature type="domain" description="SHSP" evidence="12">
    <location>
        <begin position="1"/>
        <end position="83"/>
    </location>
</feature>
<dbReference type="Gene3D" id="2.60.40.790">
    <property type="match status" value="1"/>
</dbReference>
<dbReference type="OrthoDB" id="1431247at2759"/>
<keyword evidence="8" id="KW-0744">Spermatogenesis</keyword>
<evidence type="ECO:0000313" key="14">
    <source>
        <dbReference type="Proteomes" id="UP000567872"/>
    </source>
</evidence>
<comment type="subcellular location">
    <subcellularLocation>
        <location evidence="2">Cell projection</location>
        <location evidence="2">Cilium</location>
        <location evidence="2">Flagellum</location>
    </subcellularLocation>
    <subcellularLocation>
        <location evidence="3">Cytoplasm</location>
        <location evidence="3">Cytoskeleton</location>
        <location evidence="3">Microtubule organizing center</location>
        <location evidence="3">Centrosome</location>
    </subcellularLocation>
</comment>
<protein>
    <recommendedName>
        <fullName evidence="4">Outer dense fiber protein 1</fullName>
    </recommendedName>
</protein>
<feature type="non-terminal residue" evidence="13">
    <location>
        <position position="1"/>
    </location>
</feature>
<dbReference type="GO" id="GO:0099513">
    <property type="term" value="C:polymeric cytoskeletal fiber"/>
    <property type="evidence" value="ECO:0007669"/>
    <property type="project" value="InterPro"/>
</dbReference>
<dbReference type="GO" id="GO:0005813">
    <property type="term" value="C:centrosome"/>
    <property type="evidence" value="ECO:0007669"/>
    <property type="project" value="UniProtKB-SubCell"/>
</dbReference>
<keyword evidence="9" id="KW-0966">Cell projection</keyword>
<gene>
    <name evidence="13" type="primary">Odf1</name>
    <name evidence="13" type="ORF">ANSSEM_R08544</name>
</gene>
<evidence type="ECO:0000256" key="8">
    <source>
        <dbReference type="ARBA" id="ARBA00022871"/>
    </source>
</evidence>
<comment type="caution">
    <text evidence="13">The sequence shown here is derived from an EMBL/GenBank/DDBJ whole genome shotgun (WGS) entry which is preliminary data.</text>
</comment>
<dbReference type="Pfam" id="PF00011">
    <property type="entry name" value="HSP20"/>
    <property type="match status" value="1"/>
</dbReference>
<dbReference type="EMBL" id="VXAA01007393">
    <property type="protein sequence ID" value="NXI74788.1"/>
    <property type="molecule type" value="Genomic_DNA"/>
</dbReference>
<evidence type="ECO:0000256" key="10">
    <source>
        <dbReference type="PROSITE-ProRule" id="PRU00285"/>
    </source>
</evidence>
<evidence type="ECO:0000256" key="11">
    <source>
        <dbReference type="RuleBase" id="RU003616"/>
    </source>
</evidence>
<dbReference type="InterPro" id="IPR037389">
    <property type="entry name" value="ODFP"/>
</dbReference>
<evidence type="ECO:0000259" key="12">
    <source>
        <dbReference type="PROSITE" id="PS01031"/>
    </source>
</evidence>
<proteinExistence type="inferred from homology"/>
<evidence type="ECO:0000256" key="3">
    <source>
        <dbReference type="ARBA" id="ARBA00004300"/>
    </source>
</evidence>
<keyword evidence="14" id="KW-1185">Reference proteome</keyword>
<evidence type="ECO:0000256" key="5">
    <source>
        <dbReference type="ARBA" id="ARBA00022473"/>
    </source>
</evidence>
<comment type="similarity">
    <text evidence="10 11">Belongs to the small heat shock protein (HSP20) family.</text>
</comment>
<dbReference type="PANTHER" id="PTHR17125:SF2">
    <property type="entry name" value="OUTER DENSE FIBER PROTEIN 1"/>
    <property type="match status" value="1"/>
</dbReference>
<organism evidence="13 14">
    <name type="scientific">Anseranas semipalmata</name>
    <name type="common">Magpie goose</name>
    <name type="synonym">Anas semipalmata</name>
    <dbReference type="NCBI Taxonomy" id="8851"/>
    <lineage>
        <taxon>Eukaryota</taxon>
        <taxon>Metazoa</taxon>
        <taxon>Chordata</taxon>
        <taxon>Craniata</taxon>
        <taxon>Vertebrata</taxon>
        <taxon>Euteleostomi</taxon>
        <taxon>Archelosauria</taxon>
        <taxon>Archosauria</taxon>
        <taxon>Dinosauria</taxon>
        <taxon>Saurischia</taxon>
        <taxon>Theropoda</taxon>
        <taxon>Coelurosauria</taxon>
        <taxon>Aves</taxon>
        <taxon>Neognathae</taxon>
        <taxon>Galloanserae</taxon>
        <taxon>Anseriformes</taxon>
        <taxon>Anseranatidae</taxon>
        <taxon>Anseranas</taxon>
    </lineage>
</organism>
<feature type="non-terminal residue" evidence="13">
    <location>
        <position position="83"/>
    </location>
</feature>
<accession>A0A7K9VQB5</accession>
<keyword evidence="6" id="KW-0221">Differentiation</keyword>
<dbReference type="GO" id="GO:0007283">
    <property type="term" value="P:spermatogenesis"/>
    <property type="evidence" value="ECO:0007669"/>
    <property type="project" value="UniProtKB-KW"/>
</dbReference>
<evidence type="ECO:0000256" key="7">
    <source>
        <dbReference type="ARBA" id="ARBA00022846"/>
    </source>
</evidence>
<evidence type="ECO:0000256" key="6">
    <source>
        <dbReference type="ARBA" id="ARBA00022782"/>
    </source>
</evidence>
<evidence type="ECO:0000256" key="9">
    <source>
        <dbReference type="ARBA" id="ARBA00023069"/>
    </source>
</evidence>
<dbReference type="PROSITE" id="PS01031">
    <property type="entry name" value="SHSP"/>
    <property type="match status" value="1"/>
</dbReference>
<keyword evidence="7" id="KW-0282">Flagellum</keyword>
<evidence type="ECO:0000256" key="4">
    <source>
        <dbReference type="ARBA" id="ARBA00019020"/>
    </source>
</evidence>
<keyword evidence="5" id="KW-0217">Developmental protein</keyword>
<comment type="function">
    <text evidence="1">Component of the outer dense fibers (ODF) of spermatozoa. ODF are filamentous structures located on the outside of the axoneme in the midpiece and principal piece of the mammalian sperm tail and may help to maintain the passive elastic structures and elastic recoil of the sperm tail.</text>
</comment>
<evidence type="ECO:0000256" key="2">
    <source>
        <dbReference type="ARBA" id="ARBA00004230"/>
    </source>
</evidence>
<dbReference type="InterPro" id="IPR002068">
    <property type="entry name" value="A-crystallin/Hsp20_dom"/>
</dbReference>
<name>A0A7K9VQB5_ANSSE</name>
<dbReference type="AlphaFoldDB" id="A0A7K9VQB5"/>
<sequence length="83" mass="9498">SIRRRSNRMLNASQDHNVLAVMDVKGFDPEEVTVKVKDRKVQVLAEHEEMHSTAGGKEYNYKNIRKEITLPPGVSEDEVIYSL</sequence>
<dbReference type="SUPFAM" id="SSF49764">
    <property type="entry name" value="HSP20-like chaperones"/>
    <property type="match status" value="1"/>
</dbReference>
<reference evidence="13 14" key="1">
    <citation type="submission" date="2019-09" db="EMBL/GenBank/DDBJ databases">
        <title>Bird 10,000 Genomes (B10K) Project - Family phase.</title>
        <authorList>
            <person name="Zhang G."/>
        </authorList>
    </citation>
    <scope>NUCLEOTIDE SEQUENCE [LARGE SCALE GENOMIC DNA]</scope>
    <source>
        <strain evidence="13">B10K-DU-001-57</strain>
        <tissue evidence="13">Muscle</tissue>
    </source>
</reference>
<evidence type="ECO:0000313" key="13">
    <source>
        <dbReference type="EMBL" id="NXI74788.1"/>
    </source>
</evidence>
<dbReference type="InterPro" id="IPR008978">
    <property type="entry name" value="HSP20-like_chaperone"/>
</dbReference>
<keyword evidence="9" id="KW-0969">Cilium</keyword>
<dbReference type="Proteomes" id="UP000567872">
    <property type="component" value="Unassembled WGS sequence"/>
</dbReference>
<dbReference type="GO" id="GO:0031514">
    <property type="term" value="C:motile cilium"/>
    <property type="evidence" value="ECO:0007669"/>
    <property type="project" value="UniProtKB-SubCell"/>
</dbReference>
<dbReference type="GO" id="GO:0030154">
    <property type="term" value="P:cell differentiation"/>
    <property type="evidence" value="ECO:0007669"/>
    <property type="project" value="UniProtKB-KW"/>
</dbReference>